<dbReference type="GO" id="GO:0005634">
    <property type="term" value="C:nucleus"/>
    <property type="evidence" value="ECO:0007669"/>
    <property type="project" value="UniProtKB-SubCell"/>
</dbReference>
<dbReference type="EMBL" id="CALNXJ010000028">
    <property type="protein sequence ID" value="CAH3134447.1"/>
    <property type="molecule type" value="Genomic_DNA"/>
</dbReference>
<proteinExistence type="inferred from homology"/>
<dbReference type="GO" id="GO:0045893">
    <property type="term" value="P:positive regulation of DNA-templated transcription"/>
    <property type="evidence" value="ECO:0007669"/>
    <property type="project" value="UniProtKB-ARBA"/>
</dbReference>
<sequence>WQVFSEIPNVSQREIPIFGMHHQHYDHHPAYSPCVNPFRYSYEPGFSPYIPGVSSVVKTQPLAKKAKGENTKRDKRLTCRECQRMFLRPSALKVHMRIHSGEKPYKCLFCPRTFNQSGNLTVHLRTHTGERPFKCTVCKKGFSQSNSLQTHMRTHTGERPFKCERCSKRFTDRYVMTAIS</sequence>
<organism evidence="12 13">
    <name type="scientific">Pocillopora meandrina</name>
    <dbReference type="NCBI Taxonomy" id="46732"/>
    <lineage>
        <taxon>Eukaryota</taxon>
        <taxon>Metazoa</taxon>
        <taxon>Cnidaria</taxon>
        <taxon>Anthozoa</taxon>
        <taxon>Hexacorallia</taxon>
        <taxon>Scleractinia</taxon>
        <taxon>Astrocoeniina</taxon>
        <taxon>Pocilloporidae</taxon>
        <taxon>Pocillopora</taxon>
    </lineage>
</organism>
<dbReference type="InterPro" id="IPR036236">
    <property type="entry name" value="Znf_C2H2_sf"/>
</dbReference>
<comment type="caution">
    <text evidence="12">The sequence shown here is derived from an EMBL/GenBank/DDBJ whole genome shotgun (WGS) entry which is preliminary data.</text>
</comment>
<keyword evidence="9" id="KW-0539">Nucleus</keyword>
<feature type="domain" description="C2H2-type" evidence="11">
    <location>
        <begin position="133"/>
        <end position="160"/>
    </location>
</feature>
<dbReference type="FunFam" id="3.30.160.60:FF:001031">
    <property type="entry name" value="zinc finger protein 341 isoform X1"/>
    <property type="match status" value="1"/>
</dbReference>
<feature type="domain" description="C2H2-type" evidence="11">
    <location>
        <begin position="77"/>
        <end position="104"/>
    </location>
</feature>
<name>A0AAU9X3N0_9CNID</name>
<dbReference type="Proteomes" id="UP001159428">
    <property type="component" value="Unassembled WGS sequence"/>
</dbReference>
<evidence type="ECO:0000256" key="4">
    <source>
        <dbReference type="ARBA" id="ARBA00022737"/>
    </source>
</evidence>
<evidence type="ECO:0000313" key="12">
    <source>
        <dbReference type="EMBL" id="CAH3134447.1"/>
    </source>
</evidence>
<evidence type="ECO:0000256" key="6">
    <source>
        <dbReference type="ARBA" id="ARBA00022833"/>
    </source>
</evidence>
<comment type="subcellular location">
    <subcellularLocation>
        <location evidence="1">Nucleus</location>
    </subcellularLocation>
</comment>
<dbReference type="Pfam" id="PF00096">
    <property type="entry name" value="zf-C2H2"/>
    <property type="match status" value="3"/>
</dbReference>
<evidence type="ECO:0000313" key="13">
    <source>
        <dbReference type="Proteomes" id="UP001159428"/>
    </source>
</evidence>
<evidence type="ECO:0000256" key="3">
    <source>
        <dbReference type="ARBA" id="ARBA00022723"/>
    </source>
</evidence>
<evidence type="ECO:0000256" key="1">
    <source>
        <dbReference type="ARBA" id="ARBA00004123"/>
    </source>
</evidence>
<protein>
    <recommendedName>
        <fullName evidence="11">C2H2-type domain-containing protein</fullName>
    </recommendedName>
</protein>
<dbReference type="FunFam" id="3.30.160.60:FF:000446">
    <property type="entry name" value="Zinc finger protein"/>
    <property type="match status" value="1"/>
</dbReference>
<dbReference type="PANTHER" id="PTHR23235">
    <property type="entry name" value="KRUEPPEL-LIKE TRANSCRIPTION FACTOR"/>
    <property type="match status" value="1"/>
</dbReference>
<dbReference type="PROSITE" id="PS00028">
    <property type="entry name" value="ZINC_FINGER_C2H2_1"/>
    <property type="match status" value="3"/>
</dbReference>
<dbReference type="PROSITE" id="PS50157">
    <property type="entry name" value="ZINC_FINGER_C2H2_2"/>
    <property type="match status" value="3"/>
</dbReference>
<comment type="similarity">
    <text evidence="2">Belongs to the krueppel C2H2-type zinc-finger protein family.</text>
</comment>
<dbReference type="AlphaFoldDB" id="A0AAU9X3N0"/>
<dbReference type="Gene3D" id="3.30.160.60">
    <property type="entry name" value="Classic Zinc Finger"/>
    <property type="match status" value="4"/>
</dbReference>
<dbReference type="SUPFAM" id="SSF57667">
    <property type="entry name" value="beta-beta-alpha zinc fingers"/>
    <property type="match status" value="2"/>
</dbReference>
<evidence type="ECO:0000256" key="8">
    <source>
        <dbReference type="ARBA" id="ARBA00023163"/>
    </source>
</evidence>
<reference evidence="12 13" key="1">
    <citation type="submission" date="2022-05" db="EMBL/GenBank/DDBJ databases">
        <authorList>
            <consortium name="Genoscope - CEA"/>
            <person name="William W."/>
        </authorList>
    </citation>
    <scope>NUCLEOTIDE SEQUENCE [LARGE SCALE GENOMIC DNA]</scope>
</reference>
<dbReference type="GO" id="GO:0000981">
    <property type="term" value="F:DNA-binding transcription factor activity, RNA polymerase II-specific"/>
    <property type="evidence" value="ECO:0007669"/>
    <property type="project" value="TreeGrafter"/>
</dbReference>
<feature type="non-terminal residue" evidence="12">
    <location>
        <position position="1"/>
    </location>
</feature>
<dbReference type="PANTHER" id="PTHR23235:SF176">
    <property type="entry name" value="C2H2-TYPE DOMAIN-CONTAINING PROTEIN"/>
    <property type="match status" value="1"/>
</dbReference>
<evidence type="ECO:0000256" key="9">
    <source>
        <dbReference type="ARBA" id="ARBA00023242"/>
    </source>
</evidence>
<evidence type="ECO:0000259" key="11">
    <source>
        <dbReference type="PROSITE" id="PS50157"/>
    </source>
</evidence>
<keyword evidence="4" id="KW-0677">Repeat</keyword>
<dbReference type="GO" id="GO:0008270">
    <property type="term" value="F:zinc ion binding"/>
    <property type="evidence" value="ECO:0007669"/>
    <property type="project" value="UniProtKB-KW"/>
</dbReference>
<evidence type="ECO:0000256" key="2">
    <source>
        <dbReference type="ARBA" id="ARBA00006991"/>
    </source>
</evidence>
<dbReference type="SMART" id="SM00355">
    <property type="entry name" value="ZnF_C2H2"/>
    <property type="match status" value="3"/>
</dbReference>
<keyword evidence="6" id="KW-0862">Zinc</keyword>
<evidence type="ECO:0000256" key="10">
    <source>
        <dbReference type="PROSITE-ProRule" id="PRU00042"/>
    </source>
</evidence>
<keyword evidence="7" id="KW-0805">Transcription regulation</keyword>
<dbReference type="GO" id="GO:0000978">
    <property type="term" value="F:RNA polymerase II cis-regulatory region sequence-specific DNA binding"/>
    <property type="evidence" value="ECO:0007669"/>
    <property type="project" value="TreeGrafter"/>
</dbReference>
<gene>
    <name evidence="12" type="ORF">PMEA_00015470</name>
</gene>
<feature type="domain" description="C2H2-type" evidence="11">
    <location>
        <begin position="105"/>
        <end position="132"/>
    </location>
</feature>
<accession>A0AAU9X3N0</accession>
<dbReference type="FunFam" id="3.30.160.60:FF:002343">
    <property type="entry name" value="Zinc finger protein 33A"/>
    <property type="match status" value="1"/>
</dbReference>
<keyword evidence="13" id="KW-1185">Reference proteome</keyword>
<evidence type="ECO:0000256" key="5">
    <source>
        <dbReference type="ARBA" id="ARBA00022771"/>
    </source>
</evidence>
<keyword evidence="5 10" id="KW-0863">Zinc-finger</keyword>
<dbReference type="InterPro" id="IPR013087">
    <property type="entry name" value="Znf_C2H2_type"/>
</dbReference>
<keyword evidence="3" id="KW-0479">Metal-binding</keyword>
<dbReference type="FunFam" id="3.30.160.60:FF:000761">
    <property type="entry name" value="Zinc finger protein 449"/>
    <property type="match status" value="1"/>
</dbReference>
<keyword evidence="8" id="KW-0804">Transcription</keyword>
<evidence type="ECO:0000256" key="7">
    <source>
        <dbReference type="ARBA" id="ARBA00023015"/>
    </source>
</evidence>